<dbReference type="Proteomes" id="UP000237381">
    <property type="component" value="Unassembled WGS sequence"/>
</dbReference>
<name>A0A2S4M8J8_9BURK</name>
<evidence type="ECO:0000256" key="1">
    <source>
        <dbReference type="SAM" id="SignalP"/>
    </source>
</evidence>
<dbReference type="EMBL" id="PQGA01000007">
    <property type="protein sequence ID" value="POR51068.1"/>
    <property type="molecule type" value="Genomic_DNA"/>
</dbReference>
<evidence type="ECO:0000313" key="3">
    <source>
        <dbReference type="Proteomes" id="UP000237381"/>
    </source>
</evidence>
<protein>
    <submittedName>
        <fullName evidence="2">Uncharacterized protein</fullName>
    </submittedName>
</protein>
<keyword evidence="1" id="KW-0732">Signal</keyword>
<reference evidence="2 3" key="1">
    <citation type="submission" date="2018-01" db="EMBL/GenBank/DDBJ databases">
        <title>Genomic Encyclopedia of Type Strains, Phase III (KMG-III): the genomes of soil and plant-associated and newly described type strains.</title>
        <authorList>
            <person name="Whitman W."/>
        </authorList>
    </citation>
    <scope>NUCLEOTIDE SEQUENCE [LARGE SCALE GENOMIC DNA]</scope>
    <source>
        <strain evidence="2 3">JCM 18070</strain>
    </source>
</reference>
<keyword evidence="3" id="KW-1185">Reference proteome</keyword>
<sequence>MSLIAMAKLAFITAAVAVFTHPAIAQSIDVSKPLTIAKQGSFL</sequence>
<gene>
    <name evidence="2" type="ORF">B0G62_10795</name>
</gene>
<feature type="signal peptide" evidence="1">
    <location>
        <begin position="1"/>
        <end position="25"/>
    </location>
</feature>
<organism evidence="2 3">
    <name type="scientific">Paraburkholderia eburnea</name>
    <dbReference type="NCBI Taxonomy" id="1189126"/>
    <lineage>
        <taxon>Bacteria</taxon>
        <taxon>Pseudomonadati</taxon>
        <taxon>Pseudomonadota</taxon>
        <taxon>Betaproteobacteria</taxon>
        <taxon>Burkholderiales</taxon>
        <taxon>Burkholderiaceae</taxon>
        <taxon>Paraburkholderia</taxon>
    </lineage>
</organism>
<comment type="caution">
    <text evidence="2">The sequence shown here is derived from an EMBL/GenBank/DDBJ whole genome shotgun (WGS) entry which is preliminary data.</text>
</comment>
<feature type="chain" id="PRO_5015745821" evidence="1">
    <location>
        <begin position="26"/>
        <end position="43"/>
    </location>
</feature>
<dbReference type="RefSeq" id="WP_279629755.1">
    <property type="nucleotide sequence ID" value="NZ_PQGA01000007.1"/>
</dbReference>
<dbReference type="AlphaFoldDB" id="A0A2S4M8J8"/>
<evidence type="ECO:0000313" key="2">
    <source>
        <dbReference type="EMBL" id="POR51068.1"/>
    </source>
</evidence>
<accession>A0A2S4M8J8</accession>
<proteinExistence type="predicted"/>